<gene>
    <name evidence="1" type="ORF">L6164_016361</name>
</gene>
<comment type="caution">
    <text evidence="1">The sequence shown here is derived from an EMBL/GenBank/DDBJ whole genome shotgun (WGS) entry which is preliminary data.</text>
</comment>
<keyword evidence="2" id="KW-1185">Reference proteome</keyword>
<sequence length="251" mass="28272">MINRMTAASASQFSDNFTALLPCSVKLLKRHSGDFRTLWQSVTPAAFIGSAISEVGEYDNSCIIEDKDLLRPSQNSKSGLHVLDLIDRGSIEVDRTLYNKLLKRCTQLGKLKEGKLVHSHILNSTFKDDLVIQNSILFMYTRCGSLDDARQMFDEMPSKDMVTWTSLITGYAQNERPEESLILFPQMLRHGLKPNEFTLSSLIKSSGLLPSYGDGRQIHACSLKYALIIDIFQGFYKYKLGLEAKVFSESI</sequence>
<dbReference type="Proteomes" id="UP000828941">
    <property type="component" value="Chromosome 6"/>
</dbReference>
<name>A0ACB9NNE9_BAUVA</name>
<organism evidence="1 2">
    <name type="scientific">Bauhinia variegata</name>
    <name type="common">Purple orchid tree</name>
    <name type="synonym">Phanera variegata</name>
    <dbReference type="NCBI Taxonomy" id="167791"/>
    <lineage>
        <taxon>Eukaryota</taxon>
        <taxon>Viridiplantae</taxon>
        <taxon>Streptophyta</taxon>
        <taxon>Embryophyta</taxon>
        <taxon>Tracheophyta</taxon>
        <taxon>Spermatophyta</taxon>
        <taxon>Magnoliopsida</taxon>
        <taxon>eudicotyledons</taxon>
        <taxon>Gunneridae</taxon>
        <taxon>Pentapetalae</taxon>
        <taxon>rosids</taxon>
        <taxon>fabids</taxon>
        <taxon>Fabales</taxon>
        <taxon>Fabaceae</taxon>
        <taxon>Cercidoideae</taxon>
        <taxon>Cercideae</taxon>
        <taxon>Bauhiniinae</taxon>
        <taxon>Bauhinia</taxon>
    </lineage>
</organism>
<accession>A0ACB9NNE9</accession>
<dbReference type="EMBL" id="CM039431">
    <property type="protein sequence ID" value="KAI4338005.1"/>
    <property type="molecule type" value="Genomic_DNA"/>
</dbReference>
<evidence type="ECO:0000313" key="1">
    <source>
        <dbReference type="EMBL" id="KAI4338005.1"/>
    </source>
</evidence>
<protein>
    <submittedName>
        <fullName evidence="1">Uncharacterized protein</fullName>
    </submittedName>
</protein>
<proteinExistence type="predicted"/>
<reference evidence="1 2" key="1">
    <citation type="journal article" date="2022" name="DNA Res.">
        <title>Chromosomal-level genome assembly of the orchid tree Bauhinia variegata (Leguminosae; Cercidoideae) supports the allotetraploid origin hypothesis of Bauhinia.</title>
        <authorList>
            <person name="Zhong Y."/>
            <person name="Chen Y."/>
            <person name="Zheng D."/>
            <person name="Pang J."/>
            <person name="Liu Y."/>
            <person name="Luo S."/>
            <person name="Meng S."/>
            <person name="Qian L."/>
            <person name="Wei D."/>
            <person name="Dai S."/>
            <person name="Zhou R."/>
        </authorList>
    </citation>
    <scope>NUCLEOTIDE SEQUENCE [LARGE SCALE GENOMIC DNA]</scope>
    <source>
        <strain evidence="1">BV-YZ2020</strain>
    </source>
</reference>
<evidence type="ECO:0000313" key="2">
    <source>
        <dbReference type="Proteomes" id="UP000828941"/>
    </source>
</evidence>